<feature type="region of interest" description="Disordered" evidence="1">
    <location>
        <begin position="283"/>
        <end position="303"/>
    </location>
</feature>
<dbReference type="AlphaFoldDB" id="A0A0V0QVB1"/>
<dbReference type="EMBL" id="LDAU01000096">
    <property type="protein sequence ID" value="KRX06355.1"/>
    <property type="molecule type" value="Genomic_DNA"/>
</dbReference>
<proteinExistence type="predicted"/>
<name>A0A0V0QVB1_PSEPJ</name>
<keyword evidence="2" id="KW-0472">Membrane</keyword>
<dbReference type="Proteomes" id="UP000054937">
    <property type="component" value="Unassembled WGS sequence"/>
</dbReference>
<sequence>MESAKEQTQKQSNINGIEQDENNEIFIEQINIDPKRDIYDKLQLLKMEQINKNKQQKINTNNDGLYQFDQKNSENLVNFSGNICNFAAFKGKKFIISKQQVHLTQFQKKLKITFFISFLTFVFVLVSLIATLKWISDEEKRTDEVLNGYYYNRRILSTDIDFQSIQNDQNLDFNSQLSEFNLISETLNTKNVQKIINVKDKRLLSQQNKEDDDYNNQQNSHYYDYNYDDENEYYSKEDLKGYRIYSFILFAAYILFELMFVCFKNKILKISNELVEKEQVQQQQQLPNQQQQNVQINLNDAER</sequence>
<evidence type="ECO:0008006" key="5">
    <source>
        <dbReference type="Google" id="ProtNLM"/>
    </source>
</evidence>
<organism evidence="3 4">
    <name type="scientific">Pseudocohnilembus persalinus</name>
    <name type="common">Ciliate</name>
    <dbReference type="NCBI Taxonomy" id="266149"/>
    <lineage>
        <taxon>Eukaryota</taxon>
        <taxon>Sar</taxon>
        <taxon>Alveolata</taxon>
        <taxon>Ciliophora</taxon>
        <taxon>Intramacronucleata</taxon>
        <taxon>Oligohymenophorea</taxon>
        <taxon>Scuticociliatia</taxon>
        <taxon>Philasterida</taxon>
        <taxon>Pseudocohnilembidae</taxon>
        <taxon>Pseudocohnilembus</taxon>
    </lineage>
</organism>
<protein>
    <recommendedName>
        <fullName evidence="5">Transmembrane protein</fullName>
    </recommendedName>
</protein>
<accession>A0A0V0QVB1</accession>
<evidence type="ECO:0000313" key="4">
    <source>
        <dbReference type="Proteomes" id="UP000054937"/>
    </source>
</evidence>
<evidence type="ECO:0000256" key="2">
    <source>
        <dbReference type="SAM" id="Phobius"/>
    </source>
</evidence>
<feature type="transmembrane region" description="Helical" evidence="2">
    <location>
        <begin position="244"/>
        <end position="263"/>
    </location>
</feature>
<evidence type="ECO:0000313" key="3">
    <source>
        <dbReference type="EMBL" id="KRX06355.1"/>
    </source>
</evidence>
<keyword evidence="2" id="KW-0812">Transmembrane</keyword>
<feature type="transmembrane region" description="Helical" evidence="2">
    <location>
        <begin position="112"/>
        <end position="135"/>
    </location>
</feature>
<evidence type="ECO:0000256" key="1">
    <source>
        <dbReference type="SAM" id="MobiDB-lite"/>
    </source>
</evidence>
<keyword evidence="4" id="KW-1185">Reference proteome</keyword>
<dbReference type="InParanoid" id="A0A0V0QVB1"/>
<reference evidence="3 4" key="1">
    <citation type="journal article" date="2015" name="Sci. Rep.">
        <title>Genome of the facultative scuticociliatosis pathogen Pseudocohnilembus persalinus provides insight into its virulence through horizontal gene transfer.</title>
        <authorList>
            <person name="Xiong J."/>
            <person name="Wang G."/>
            <person name="Cheng J."/>
            <person name="Tian M."/>
            <person name="Pan X."/>
            <person name="Warren A."/>
            <person name="Jiang C."/>
            <person name="Yuan D."/>
            <person name="Miao W."/>
        </authorList>
    </citation>
    <scope>NUCLEOTIDE SEQUENCE [LARGE SCALE GENOMIC DNA]</scope>
    <source>
        <strain evidence="3">36N120E</strain>
    </source>
</reference>
<comment type="caution">
    <text evidence="3">The sequence shown here is derived from an EMBL/GenBank/DDBJ whole genome shotgun (WGS) entry which is preliminary data.</text>
</comment>
<keyword evidence="2" id="KW-1133">Transmembrane helix</keyword>
<gene>
    <name evidence="3" type="ORF">PPERSA_04968</name>
</gene>